<gene>
    <name evidence="3" type="ORF">TTEB3V08_LOCUS7288</name>
</gene>
<evidence type="ECO:0000256" key="1">
    <source>
        <dbReference type="ARBA" id="ARBA00004496"/>
    </source>
</evidence>
<dbReference type="Gene3D" id="1.20.120.230">
    <property type="entry name" value="Alpha-catenin/vinculin-like"/>
    <property type="match status" value="1"/>
</dbReference>
<evidence type="ECO:0000256" key="2">
    <source>
        <dbReference type="ARBA" id="ARBA00022490"/>
    </source>
</evidence>
<evidence type="ECO:0000313" key="3">
    <source>
        <dbReference type="EMBL" id="CAD7459331.1"/>
    </source>
</evidence>
<dbReference type="GO" id="GO:0007349">
    <property type="term" value="P:cellularization"/>
    <property type="evidence" value="ECO:0007669"/>
    <property type="project" value="InterPro"/>
</dbReference>
<dbReference type="AlphaFoldDB" id="A0A7R9NX53"/>
<dbReference type="GO" id="GO:0016342">
    <property type="term" value="C:catenin complex"/>
    <property type="evidence" value="ECO:0007669"/>
    <property type="project" value="TreeGrafter"/>
</dbReference>
<dbReference type="GO" id="GO:0005912">
    <property type="term" value="C:adherens junction"/>
    <property type="evidence" value="ECO:0007669"/>
    <property type="project" value="TreeGrafter"/>
</dbReference>
<dbReference type="GO" id="GO:0005737">
    <property type="term" value="C:cytoplasm"/>
    <property type="evidence" value="ECO:0007669"/>
    <property type="project" value="UniProtKB-SubCell"/>
</dbReference>
<accession>A0A7R9NX53</accession>
<organism evidence="3">
    <name type="scientific">Timema tahoe</name>
    <dbReference type="NCBI Taxonomy" id="61484"/>
    <lineage>
        <taxon>Eukaryota</taxon>
        <taxon>Metazoa</taxon>
        <taxon>Ecdysozoa</taxon>
        <taxon>Arthropoda</taxon>
        <taxon>Hexapoda</taxon>
        <taxon>Insecta</taxon>
        <taxon>Pterygota</taxon>
        <taxon>Neoptera</taxon>
        <taxon>Polyneoptera</taxon>
        <taxon>Phasmatodea</taxon>
        <taxon>Timematodea</taxon>
        <taxon>Timematoidea</taxon>
        <taxon>Timematidae</taxon>
        <taxon>Timema</taxon>
    </lineage>
</organism>
<dbReference type="PANTHER" id="PTHR18914:SF33">
    <property type="entry name" value="RE47911P-RELATED"/>
    <property type="match status" value="1"/>
</dbReference>
<dbReference type="Gene3D" id="1.20.120.810">
    <property type="entry name" value="Vinculin, Vh2 four-helix bundle"/>
    <property type="match status" value="1"/>
</dbReference>
<proteinExistence type="predicted"/>
<dbReference type="GO" id="GO:0016477">
    <property type="term" value="P:cell migration"/>
    <property type="evidence" value="ECO:0007669"/>
    <property type="project" value="TreeGrafter"/>
</dbReference>
<protein>
    <submittedName>
        <fullName evidence="3">Uncharacterized protein</fullName>
    </submittedName>
</protein>
<sequence>MASTDESSFLTNNLEVKTVSVRATLLPLLQQIQLLEYVAINHKWDEKDLKKIIEYYYITKEFCLTLLREDNSNDDCDLEAYRKELEHALIDYKISFKNFQEDNNAHLTLLLEMACQCKQALYDVLRARDCMEVEAIHRSVDDCMFTLIDLGAAADIHTASPIFKAFLQQIVTLMNQLKERLIDLISTKHKNIILLYMNQLRKCLLILFRTVRDTGTPAHAQESKRYIFKRMCVMFKDLQKVLASPSPTMSEELDGYGSQFVHKMDCVLQLLVPLYNVARGDLIFVLGTVARGDLIFVLGTVARGDLIFVLGTVARGDLIFVLGTVARGDLIFVLGTVARGDLIFVLGTVARGDLIFVLGTVARGDLIFVLGTVARGDLIFVLGTVARGDLIFVLGTVARGDLIFGLATVARGDLIFGLAKAARDFTMTTNTNNPVVTRNTLIKDGGWFKVLKCYDVLKAECEAEEVDMNNTKLSAHTLGDSLEALEREVNTSVLRLVLEVFSDPYAPLKQLMQECSSPLIPVDQRDGMDLEPMIRSFDLQMDRIMQIALFAMACSGKAQLVLAVRSCQASLESLELELVPTLKAFYLKPDACSLKAHLKLLCAHWQSEVSALHNLVDSILDPAAFCSVTVEIITDHVQHIKKNISYGDKIFLKEHSNASIKKAAKLEQLLNVTVHEMKPLSVQLKLPTTMRKLKLARTECMSVVKVVLCERADNDNLNARIDLLRRFELLLTAIKRLQHVLVQLMNTSEAADSPNRTDGPICDFPASVRDLPVDQDSEAKSLKTKSYVLQRSLVGEVDSSMMIRKEGLDRLTPFRRRALRINAEQRSVLYRTPDPGSIRPVNWFMLNTVSRQQRLFSRHSNRCSLNPMYPDWDQNSIVNDSLHLDVTNILEQLTSLSYTFSAADVKQPQNGMELEHASVSKDKFAIMENANALKTRLDHSMYDKIDNENKSSKRFGSTDDLINNDIDSDNDISRATKYAKGDNATITSLSNGVELVKDNLAMISQHPDGARFGKGSNTMVTTPLFDGVTLTSLLSDCMEDGNSNNLSVPLPSGAGCGNVDSVTVITALSRSLEEDGIDEQSCNTLSCFASVSSITSHEVETPQRLIDLELLNEKIRKLERKGVHVTPIN</sequence>
<dbReference type="InterPro" id="IPR008837">
    <property type="entry name" value="Serendipity_A"/>
</dbReference>
<dbReference type="GO" id="GO:0051015">
    <property type="term" value="F:actin filament binding"/>
    <property type="evidence" value="ECO:0007669"/>
    <property type="project" value="InterPro"/>
</dbReference>
<dbReference type="InterPro" id="IPR036723">
    <property type="entry name" value="Alpha-catenin/vinculin-like_sf"/>
</dbReference>
<dbReference type="PANTHER" id="PTHR18914">
    <property type="entry name" value="ALPHA CATENIN"/>
    <property type="match status" value="1"/>
</dbReference>
<dbReference type="GO" id="GO:0008013">
    <property type="term" value="F:beta-catenin binding"/>
    <property type="evidence" value="ECO:0007669"/>
    <property type="project" value="TreeGrafter"/>
</dbReference>
<reference evidence="3" key="1">
    <citation type="submission" date="2020-11" db="EMBL/GenBank/DDBJ databases">
        <authorList>
            <person name="Tran Van P."/>
        </authorList>
    </citation>
    <scope>NUCLEOTIDE SEQUENCE</scope>
</reference>
<keyword evidence="2" id="KW-0963">Cytoplasm</keyword>
<name>A0A7R9NX53_9NEOP</name>
<comment type="subcellular location">
    <subcellularLocation>
        <location evidence="1">Cytoplasm</location>
    </subcellularLocation>
</comment>
<dbReference type="SUPFAM" id="SSF47220">
    <property type="entry name" value="alpha-catenin/vinculin-like"/>
    <property type="match status" value="2"/>
</dbReference>
<dbReference type="GO" id="GO:0098609">
    <property type="term" value="P:cell-cell adhesion"/>
    <property type="evidence" value="ECO:0007669"/>
    <property type="project" value="TreeGrafter"/>
</dbReference>
<dbReference type="Pfam" id="PF05482">
    <property type="entry name" value="Serendipity_A"/>
    <property type="match status" value="1"/>
</dbReference>
<dbReference type="EMBL" id="OE002795">
    <property type="protein sequence ID" value="CAD7459331.1"/>
    <property type="molecule type" value="Genomic_DNA"/>
</dbReference>